<evidence type="ECO:0000313" key="1">
    <source>
        <dbReference type="EMBL" id="MEY9469823.1"/>
    </source>
</evidence>
<protein>
    <submittedName>
        <fullName evidence="1">Uncharacterized protein</fullName>
    </submittedName>
</protein>
<dbReference type="EMBL" id="JBGBZN010000002">
    <property type="protein sequence ID" value="MEY9469823.1"/>
    <property type="molecule type" value="Genomic_DNA"/>
</dbReference>
<dbReference type="Proteomes" id="UP001565474">
    <property type="component" value="Unassembled WGS sequence"/>
</dbReference>
<keyword evidence="2" id="KW-1185">Reference proteome</keyword>
<evidence type="ECO:0000313" key="2">
    <source>
        <dbReference type="Proteomes" id="UP001565474"/>
    </source>
</evidence>
<organism evidence="1 2">
    <name type="scientific">Bradyrhizobium yuanmingense</name>
    <dbReference type="NCBI Taxonomy" id="108015"/>
    <lineage>
        <taxon>Bacteria</taxon>
        <taxon>Pseudomonadati</taxon>
        <taxon>Pseudomonadota</taxon>
        <taxon>Alphaproteobacteria</taxon>
        <taxon>Hyphomicrobiales</taxon>
        <taxon>Nitrobacteraceae</taxon>
        <taxon>Bradyrhizobium</taxon>
    </lineage>
</organism>
<accession>A0ABV4GFZ1</accession>
<gene>
    <name evidence="1" type="ORF">ABH992_002222</name>
</gene>
<name>A0ABV4GFZ1_9BRAD</name>
<sequence>MGNPTISFGETKIGFAMGGYRGSSFITLLLLLAGLTAGCTRAELEHKTDAYNQAIAESNNRQILLNAVRASQRSPMSFVGFGSVSATPSVSGAANGTFNFDLFGITSYNANPSINVNGGFNTFSMDNLNNAEFAERLQYRITPGAVRHFEELRFPKELVRLILDQEYRVSASERLRLDRDVRARCMNLQDPRTREFCDQLRIDQNTFLERCPGSYLDTDGIILNTGRDQCSMIKVQMLTRQARLLERPIPAVQRTGQGVLYYLGELIAAQNYSTHLYRPELFTMTADGTRRTVAVFEAKRGPPGPGEAAVTVVYNGEIFYIPRPAFGTLDEARSLQVLDLVSQIITLATSKDALPKAATVTLVPGR</sequence>
<dbReference type="RefSeq" id="WP_157785099.1">
    <property type="nucleotide sequence ID" value="NZ_JBGBYH010000002.1"/>
</dbReference>
<reference evidence="1 2" key="1">
    <citation type="submission" date="2024-07" db="EMBL/GenBank/DDBJ databases">
        <title>Genomic Encyclopedia of Type Strains, Phase V (KMG-V): Genome sequencing to study the core and pangenomes of soil and plant-associated prokaryotes.</title>
        <authorList>
            <person name="Whitman W."/>
        </authorList>
    </citation>
    <scope>NUCLEOTIDE SEQUENCE [LARGE SCALE GENOMIC DNA]</scope>
    <source>
        <strain evidence="1 2">USDA 222</strain>
    </source>
</reference>
<proteinExistence type="predicted"/>
<comment type="caution">
    <text evidence="1">The sequence shown here is derived from an EMBL/GenBank/DDBJ whole genome shotgun (WGS) entry which is preliminary data.</text>
</comment>